<dbReference type="PANTHER" id="PTHR31297">
    <property type="entry name" value="GLUCAN ENDO-1,6-BETA-GLUCOSIDASE B"/>
    <property type="match status" value="1"/>
</dbReference>
<dbReference type="PANTHER" id="PTHR31297:SF1">
    <property type="entry name" value="GLUCAN 1,3-BETA-GLUCOSIDASE I_II-RELATED"/>
    <property type="match status" value="1"/>
</dbReference>
<dbReference type="GO" id="GO:0005576">
    <property type="term" value="C:extracellular region"/>
    <property type="evidence" value="ECO:0007669"/>
    <property type="project" value="UniProtKB-SubCell"/>
</dbReference>
<keyword evidence="12" id="KW-1185">Reference proteome</keyword>
<feature type="region of interest" description="Disordered" evidence="10">
    <location>
        <begin position="377"/>
        <end position="444"/>
    </location>
</feature>
<comment type="subcellular location">
    <subcellularLocation>
        <location evidence="1">Secreted</location>
    </subcellularLocation>
</comment>
<evidence type="ECO:0000256" key="5">
    <source>
        <dbReference type="ARBA" id="ARBA00022801"/>
    </source>
</evidence>
<dbReference type="Proteomes" id="UP001140011">
    <property type="component" value="Unassembled WGS sequence"/>
</dbReference>
<evidence type="ECO:0000256" key="7">
    <source>
        <dbReference type="ARBA" id="ARBA00023316"/>
    </source>
</evidence>
<comment type="catalytic activity">
    <reaction evidence="8">
        <text>Successive hydrolysis of beta-D-glucose units from the non-reducing ends of (1-&gt;3)-beta-D-glucans, releasing alpha-glucose.</text>
        <dbReference type="EC" id="3.2.1.58"/>
    </reaction>
</comment>
<sequence>MHINTLRIPIGYWALAPDLSEPYVQGQIPYLRRILDWAAAYNLRVILDLHGVPGSQNGFDNSGRRGEISWTKRPSDIRQSLDSLAVLARLANEHRSVAAIQAVNEPANWGVSKGVVTQYYLQAYQLVKSIAPRITLVFHDAFLPVSEWSELVPANMTGSYLDTHIYHVFSEESLKLSYDSHLSKACADGEKLKQFNTRLPTICGEFSLATTDCARWLNGFQRGARWDGTYLTVKSVLPGSTCAGQEDLSTWNVEKRMFMRNFAMAQLQAYEKANGWIFWNFKTENADMWNYIKLAQAGIIPNPPVGIACLAVLAAAQHSRGPGGEPLHQNPLDQAFPHQYTHDIKRVPVQARVPTRGPLGNPPPRLNPPILRYPSVPPGAPPYLPQAAKSLSRPAVAHGGSGSPPNIVAQRPSKPKSMSGADDIISNTDFGSALEFGPPSTPHPPLPAFKRPLEQWPIALSDPQPSEKDTTTALGDNWPVFSEIFDTISAVGGAQSDLSSNSLVPTTAETKVAAASSVAPTAHTTSATKSPPKSIAVSSSPAPAPATTAMVRASSAVLCYNASCSAVGANANNDTQRAGGVIRVPASKYATDLLTMPTQDVLGDVRQEPGSGMGMGYHGHSMVRGVNIGGFLVPEFWITPSLIAAIPEPKPNDYLQLCNRLGPEATLSLMRQHWESWVTEAEIQRLAAAGITHLRIPIGHWEFVDSDEGYVRGGLPYFKRLVYWANRHGLKVIPDMHTAPGSQNGFDNSGSTNGVNWTKDQRNVLLSKRALQTMLKYIANDPIILATTDAVDMLNEPFIDSLDFGQLWEYDTGGHILISSGLGKTPPVVSIVDRGFKEFSWWQSRWPRDWNSKYADAWLDAHLYHVFDRNIDDWPLESHLRLVCQNGRDLRANSTSFPIIVGEWSLALPQAALRGRENEARRRFAEAQLDAYELGGAGWIFWCFKTEASPEWSFLDALDRSWMPQPLTNREFSPICKY</sequence>
<evidence type="ECO:0000313" key="12">
    <source>
        <dbReference type="Proteomes" id="UP001140011"/>
    </source>
</evidence>
<proteinExistence type="inferred from homology"/>
<keyword evidence="3" id="KW-0964">Secreted</keyword>
<evidence type="ECO:0000256" key="3">
    <source>
        <dbReference type="ARBA" id="ARBA00022525"/>
    </source>
</evidence>
<evidence type="ECO:0000256" key="8">
    <source>
        <dbReference type="ARBA" id="ARBA00036824"/>
    </source>
</evidence>
<gene>
    <name evidence="11" type="ORF">GGI19_001123</name>
</gene>
<dbReference type="EMBL" id="JANBUH010000036">
    <property type="protein sequence ID" value="KAJ2756109.1"/>
    <property type="molecule type" value="Genomic_DNA"/>
</dbReference>
<comment type="caution">
    <text evidence="11">The sequence shown here is derived from an EMBL/GenBank/DDBJ whole genome shotgun (WGS) entry which is preliminary data.</text>
</comment>
<dbReference type="OrthoDB" id="62120at2759"/>
<dbReference type="GO" id="GO:0071555">
    <property type="term" value="P:cell wall organization"/>
    <property type="evidence" value="ECO:0007669"/>
    <property type="project" value="UniProtKB-KW"/>
</dbReference>
<dbReference type="InterPro" id="IPR017853">
    <property type="entry name" value="GH"/>
</dbReference>
<dbReference type="InterPro" id="IPR050386">
    <property type="entry name" value="Glycosyl_hydrolase_5"/>
</dbReference>
<evidence type="ECO:0000256" key="9">
    <source>
        <dbReference type="ARBA" id="ARBA00038929"/>
    </source>
</evidence>
<organism evidence="11 12">
    <name type="scientific">Coemansia pectinata</name>
    <dbReference type="NCBI Taxonomy" id="1052879"/>
    <lineage>
        <taxon>Eukaryota</taxon>
        <taxon>Fungi</taxon>
        <taxon>Fungi incertae sedis</taxon>
        <taxon>Zoopagomycota</taxon>
        <taxon>Kickxellomycotina</taxon>
        <taxon>Kickxellomycetes</taxon>
        <taxon>Kickxellales</taxon>
        <taxon>Kickxellaceae</taxon>
        <taxon>Coemansia</taxon>
    </lineage>
</organism>
<protein>
    <recommendedName>
        <fullName evidence="9">glucan 1,3-beta-glucosidase</fullName>
        <ecNumber evidence="9">3.2.1.58</ecNumber>
    </recommendedName>
</protein>
<evidence type="ECO:0000256" key="10">
    <source>
        <dbReference type="SAM" id="MobiDB-lite"/>
    </source>
</evidence>
<keyword evidence="7" id="KW-0961">Cell wall biogenesis/degradation</keyword>
<dbReference type="AlphaFoldDB" id="A0A9W8LD45"/>
<keyword evidence="5" id="KW-0378">Hydrolase</keyword>
<accession>A0A9W8LD45</accession>
<evidence type="ECO:0000256" key="2">
    <source>
        <dbReference type="ARBA" id="ARBA00005641"/>
    </source>
</evidence>
<evidence type="ECO:0000256" key="1">
    <source>
        <dbReference type="ARBA" id="ARBA00004613"/>
    </source>
</evidence>
<evidence type="ECO:0000313" key="11">
    <source>
        <dbReference type="EMBL" id="KAJ2756109.1"/>
    </source>
</evidence>
<dbReference type="Gene3D" id="3.20.20.80">
    <property type="entry name" value="Glycosidases"/>
    <property type="match status" value="2"/>
</dbReference>
<evidence type="ECO:0000256" key="4">
    <source>
        <dbReference type="ARBA" id="ARBA00022729"/>
    </source>
</evidence>
<keyword evidence="6" id="KW-0326">Glycosidase</keyword>
<dbReference type="GO" id="GO:0004338">
    <property type="term" value="F:glucan exo-1,3-beta-glucosidase activity"/>
    <property type="evidence" value="ECO:0007669"/>
    <property type="project" value="UniProtKB-EC"/>
</dbReference>
<dbReference type="EC" id="3.2.1.58" evidence="9"/>
<keyword evidence="4" id="KW-0732">Signal</keyword>
<dbReference type="SUPFAM" id="SSF51445">
    <property type="entry name" value="(Trans)glycosidases"/>
    <property type="match status" value="2"/>
</dbReference>
<evidence type="ECO:0000256" key="6">
    <source>
        <dbReference type="ARBA" id="ARBA00023295"/>
    </source>
</evidence>
<dbReference type="GO" id="GO:0009986">
    <property type="term" value="C:cell surface"/>
    <property type="evidence" value="ECO:0007669"/>
    <property type="project" value="TreeGrafter"/>
</dbReference>
<dbReference type="GO" id="GO:0009251">
    <property type="term" value="P:glucan catabolic process"/>
    <property type="evidence" value="ECO:0007669"/>
    <property type="project" value="TreeGrafter"/>
</dbReference>
<name>A0A9W8LD45_9FUNG</name>
<reference evidence="11" key="1">
    <citation type="submission" date="2022-07" db="EMBL/GenBank/DDBJ databases">
        <title>Phylogenomic reconstructions and comparative analyses of Kickxellomycotina fungi.</title>
        <authorList>
            <person name="Reynolds N.K."/>
            <person name="Stajich J.E."/>
            <person name="Barry K."/>
            <person name="Grigoriev I.V."/>
            <person name="Crous P."/>
            <person name="Smith M.E."/>
        </authorList>
    </citation>
    <scope>NUCLEOTIDE SEQUENCE</scope>
    <source>
        <strain evidence="11">BCRC 34297</strain>
    </source>
</reference>
<comment type="similarity">
    <text evidence="2">Belongs to the glycosyl hydrolase 5 (cellulase A) family.</text>
</comment>